<keyword evidence="1" id="KW-0812">Transmembrane</keyword>
<dbReference type="EMBL" id="LAZR01029334">
    <property type="protein sequence ID" value="KKL59891.1"/>
    <property type="molecule type" value="Genomic_DNA"/>
</dbReference>
<proteinExistence type="predicted"/>
<reference evidence="2" key="1">
    <citation type="journal article" date="2015" name="Nature">
        <title>Complex archaea that bridge the gap between prokaryotes and eukaryotes.</title>
        <authorList>
            <person name="Spang A."/>
            <person name="Saw J.H."/>
            <person name="Jorgensen S.L."/>
            <person name="Zaremba-Niedzwiedzka K."/>
            <person name="Martijn J."/>
            <person name="Lind A.E."/>
            <person name="van Eijk R."/>
            <person name="Schleper C."/>
            <person name="Guy L."/>
            <person name="Ettema T.J."/>
        </authorList>
    </citation>
    <scope>NUCLEOTIDE SEQUENCE</scope>
</reference>
<comment type="caution">
    <text evidence="2">The sequence shown here is derived from an EMBL/GenBank/DDBJ whole genome shotgun (WGS) entry which is preliminary data.</text>
</comment>
<evidence type="ECO:0000313" key="2">
    <source>
        <dbReference type="EMBL" id="KKL59891.1"/>
    </source>
</evidence>
<keyword evidence="1" id="KW-0472">Membrane</keyword>
<organism evidence="2">
    <name type="scientific">marine sediment metagenome</name>
    <dbReference type="NCBI Taxonomy" id="412755"/>
    <lineage>
        <taxon>unclassified sequences</taxon>
        <taxon>metagenomes</taxon>
        <taxon>ecological metagenomes</taxon>
    </lineage>
</organism>
<protein>
    <submittedName>
        <fullName evidence="2">Uncharacterized protein</fullName>
    </submittedName>
</protein>
<gene>
    <name evidence="2" type="ORF">LCGC14_2210750</name>
</gene>
<evidence type="ECO:0000256" key="1">
    <source>
        <dbReference type="SAM" id="Phobius"/>
    </source>
</evidence>
<dbReference type="AlphaFoldDB" id="A0A0F9E1B8"/>
<sequence>MIEKIIELSIKNKFLVILMTVFVIAAGIYAMLRIPLDAIPDLSDVPVLRPGTESVLSWPVVVDLDMIARLDGEDIRIEWPAMLGSWPESIHDLSSAGPRPYIGVTGWIYKTNNRWVAHPNEYARPDMEQLGTWWLWAEKFAQAQEDNPGIDLGMPDAGTPIGIFIAGMWRHTNDLPEYRHRSEIVWFTWPELIRLWVN</sequence>
<accession>A0A0F9E1B8</accession>
<keyword evidence="1" id="KW-1133">Transmembrane helix</keyword>
<feature type="transmembrane region" description="Helical" evidence="1">
    <location>
        <begin position="12"/>
        <end position="32"/>
    </location>
</feature>
<name>A0A0F9E1B8_9ZZZZ</name>